<dbReference type="Gene3D" id="1.10.287.470">
    <property type="entry name" value="Helix hairpin bin"/>
    <property type="match status" value="1"/>
</dbReference>
<feature type="chain" id="PRO_5010161824" evidence="2">
    <location>
        <begin position="25"/>
        <end position="377"/>
    </location>
</feature>
<dbReference type="InterPro" id="IPR051909">
    <property type="entry name" value="MFP_Cation_Efflux"/>
</dbReference>
<dbReference type="GO" id="GO:0030313">
    <property type="term" value="C:cell envelope"/>
    <property type="evidence" value="ECO:0007669"/>
    <property type="project" value="TreeGrafter"/>
</dbReference>
<evidence type="ECO:0000256" key="1">
    <source>
        <dbReference type="ARBA" id="ARBA00022448"/>
    </source>
</evidence>
<dbReference type="AlphaFoldDB" id="A0A1H3SFV7"/>
<proteinExistence type="predicted"/>
<accession>A0A1H3SFV7</accession>
<evidence type="ECO:0000313" key="3">
    <source>
        <dbReference type="EMBL" id="SDZ36963.1"/>
    </source>
</evidence>
<evidence type="ECO:0000256" key="2">
    <source>
        <dbReference type="SAM" id="SignalP"/>
    </source>
</evidence>
<keyword evidence="1" id="KW-0813">Transport</keyword>
<dbReference type="Gene3D" id="2.40.30.170">
    <property type="match status" value="1"/>
</dbReference>
<dbReference type="RefSeq" id="WP_016445836.1">
    <property type="nucleotide sequence ID" value="NZ_CP141274.1"/>
</dbReference>
<dbReference type="EMBL" id="FNPE01000020">
    <property type="protein sequence ID" value="SDZ36963.1"/>
    <property type="molecule type" value="Genomic_DNA"/>
</dbReference>
<gene>
    <name evidence="3" type="ORF">SAMN05421547_12026</name>
</gene>
<name>A0A1H3SFV7_9BURK</name>
<dbReference type="GO" id="GO:0060003">
    <property type="term" value="P:copper ion export"/>
    <property type="evidence" value="ECO:0007669"/>
    <property type="project" value="TreeGrafter"/>
</dbReference>
<dbReference type="Gene3D" id="2.40.420.20">
    <property type="match status" value="1"/>
</dbReference>
<sequence>MKNPQIPLSLMAAICLLAGSSAWASPGAHGPNGEHLDAPQAANTNGLVRLPDGSVNVPMLAQRRMGLRTQIVAASQAQATVELAGRVVIDPNAGGRVQTVHGGRVEAGPRGLPVAGQTVLKGEVLAYIRHHAEPYAEANQQAQLAELRSSRQLAAQRVERLQSLEGTVPRKEIEAARADLQSLSAREKSIAASLGAREALVAPVAGVIARAQAVSGQVADARELLFEIVDPTRLLVEATTADAALPARMAGASLREAPGARLQLVGAGGALRDGVMPVNFRLQSAGGGQALPLAVGQPVTLIAQLAERVEGFVLPAQAVVRNASNEQVVWIKSGAERYIPQPVHVRTLDAATVAVVQGLGADNRVVVEGAALLAQIR</sequence>
<dbReference type="Gene3D" id="2.40.50.100">
    <property type="match status" value="1"/>
</dbReference>
<dbReference type="PANTHER" id="PTHR30097:SF4">
    <property type="entry name" value="SLR6042 PROTEIN"/>
    <property type="match status" value="1"/>
</dbReference>
<dbReference type="PANTHER" id="PTHR30097">
    <property type="entry name" value="CATION EFFLUX SYSTEM PROTEIN CUSB"/>
    <property type="match status" value="1"/>
</dbReference>
<keyword evidence="2" id="KW-0732">Signal</keyword>
<evidence type="ECO:0000313" key="4">
    <source>
        <dbReference type="Proteomes" id="UP000183417"/>
    </source>
</evidence>
<protein>
    <submittedName>
        <fullName evidence="3">Barrel-sandwich domain of CusB or HlyD membrane-fusion</fullName>
    </submittedName>
</protein>
<reference evidence="3 4" key="1">
    <citation type="submission" date="2016-10" db="EMBL/GenBank/DDBJ databases">
        <authorList>
            <person name="de Groot N.N."/>
        </authorList>
    </citation>
    <scope>NUCLEOTIDE SEQUENCE [LARGE SCALE GENOMIC DNA]</scope>
    <source>
        <strain evidence="3 4">LMG 24775</strain>
    </source>
</reference>
<dbReference type="Proteomes" id="UP000183417">
    <property type="component" value="Unassembled WGS sequence"/>
</dbReference>
<dbReference type="GO" id="GO:0015679">
    <property type="term" value="P:plasma membrane copper ion transport"/>
    <property type="evidence" value="ECO:0007669"/>
    <property type="project" value="TreeGrafter"/>
</dbReference>
<organism evidence="3 4">
    <name type="scientific">Delftia lacustris</name>
    <dbReference type="NCBI Taxonomy" id="558537"/>
    <lineage>
        <taxon>Bacteria</taxon>
        <taxon>Pseudomonadati</taxon>
        <taxon>Pseudomonadota</taxon>
        <taxon>Betaproteobacteria</taxon>
        <taxon>Burkholderiales</taxon>
        <taxon>Comamonadaceae</taxon>
        <taxon>Delftia</taxon>
    </lineage>
</organism>
<dbReference type="GeneID" id="94692549"/>
<feature type="signal peptide" evidence="2">
    <location>
        <begin position="1"/>
        <end position="24"/>
    </location>
</feature>
<dbReference type="SUPFAM" id="SSF111369">
    <property type="entry name" value="HlyD-like secretion proteins"/>
    <property type="match status" value="1"/>
</dbReference>